<keyword evidence="1" id="KW-0175">Coiled coil</keyword>
<reference evidence="3 4" key="1">
    <citation type="journal article" date="2020" name="IScience">
        <title>Genome Sequencing of the Endangered Kingdonia uniflora (Circaeasteraceae, Ranunculales) Reveals Potential Mechanisms of Evolutionary Specialization.</title>
        <authorList>
            <person name="Sun Y."/>
            <person name="Deng T."/>
            <person name="Zhang A."/>
            <person name="Moore M.J."/>
            <person name="Landis J.B."/>
            <person name="Lin N."/>
            <person name="Zhang H."/>
            <person name="Zhang X."/>
            <person name="Huang J."/>
            <person name="Zhang X."/>
            <person name="Sun H."/>
            <person name="Wang H."/>
        </authorList>
    </citation>
    <scope>NUCLEOTIDE SEQUENCE [LARGE SCALE GENOMIC DNA]</scope>
    <source>
        <strain evidence="3">TB1705</strain>
        <tissue evidence="3">Leaf</tissue>
    </source>
</reference>
<dbReference type="Proteomes" id="UP000541444">
    <property type="component" value="Unassembled WGS sequence"/>
</dbReference>
<gene>
    <name evidence="3" type="ORF">GIB67_022665</name>
</gene>
<name>A0A7J7P8K4_9MAGN</name>
<evidence type="ECO:0000256" key="2">
    <source>
        <dbReference type="SAM" id="MobiDB-lite"/>
    </source>
</evidence>
<accession>A0A7J7P8K4</accession>
<dbReference type="PANTHER" id="PTHR38936">
    <property type="entry name" value="TITIN-LIKE ISOFORM X2"/>
    <property type="match status" value="1"/>
</dbReference>
<organism evidence="3 4">
    <name type="scientific">Kingdonia uniflora</name>
    <dbReference type="NCBI Taxonomy" id="39325"/>
    <lineage>
        <taxon>Eukaryota</taxon>
        <taxon>Viridiplantae</taxon>
        <taxon>Streptophyta</taxon>
        <taxon>Embryophyta</taxon>
        <taxon>Tracheophyta</taxon>
        <taxon>Spermatophyta</taxon>
        <taxon>Magnoliopsida</taxon>
        <taxon>Ranunculales</taxon>
        <taxon>Circaeasteraceae</taxon>
        <taxon>Kingdonia</taxon>
    </lineage>
</organism>
<dbReference type="PANTHER" id="PTHR38936:SF1">
    <property type="entry name" value="DUF641 DOMAIN-CONTAINING PROTEIN"/>
    <property type="match status" value="1"/>
</dbReference>
<evidence type="ECO:0000313" key="4">
    <source>
        <dbReference type="Proteomes" id="UP000541444"/>
    </source>
</evidence>
<sequence>MRVGQSLPKLLLIKDLTTKYTCFAAQPDDSNAPSKIAKLSTEVAMEVTNSAVPQENISNKKIVPRRSQRRIQMSTSSSHEQDSVPVIENIEASDTEDNPQYTYEETTALKVKAILNGKKMEEKIDNLILLLMEQGKAINELVTKVAEGCSFEESPSLNVLKSKMKLNKYKNMYIDAQKKIGDLREQNAKLSMKLEVALAKLESVWSFDLTYSYEKGQMVLSEAMKNMKDGLLMSSLTKSTEMVLGLSSSHLLHSGFAAPSFPEPNPPKTTKRKAYTARERQVAKANP</sequence>
<feature type="compositionally biased region" description="Basic and acidic residues" evidence="2">
    <location>
        <begin position="276"/>
        <end position="287"/>
    </location>
</feature>
<keyword evidence="4" id="KW-1185">Reference proteome</keyword>
<dbReference type="OrthoDB" id="1937314at2759"/>
<protein>
    <submittedName>
        <fullName evidence="3">Uncharacterized protein</fullName>
    </submittedName>
</protein>
<dbReference type="AlphaFoldDB" id="A0A7J7P8K4"/>
<evidence type="ECO:0000313" key="3">
    <source>
        <dbReference type="EMBL" id="KAF6175663.1"/>
    </source>
</evidence>
<feature type="coiled-coil region" evidence="1">
    <location>
        <begin position="166"/>
        <end position="200"/>
    </location>
</feature>
<feature type="region of interest" description="Disordered" evidence="2">
    <location>
        <begin position="257"/>
        <end position="287"/>
    </location>
</feature>
<comment type="caution">
    <text evidence="3">The sequence shown here is derived from an EMBL/GenBank/DDBJ whole genome shotgun (WGS) entry which is preliminary data.</text>
</comment>
<dbReference type="EMBL" id="JACGCM010000155">
    <property type="protein sequence ID" value="KAF6175663.1"/>
    <property type="molecule type" value="Genomic_DNA"/>
</dbReference>
<proteinExistence type="predicted"/>
<evidence type="ECO:0000256" key="1">
    <source>
        <dbReference type="SAM" id="Coils"/>
    </source>
</evidence>